<comment type="subcellular location">
    <subcellularLocation>
        <location evidence="1 10">Cell membrane</location>
        <topology evidence="1 10">Multi-pass membrane protein</topology>
    </subcellularLocation>
</comment>
<dbReference type="EMBL" id="RQJX01000027">
    <property type="protein sequence ID" value="RQN02071.1"/>
    <property type="molecule type" value="Genomic_DNA"/>
</dbReference>
<dbReference type="Proteomes" id="UP000275225">
    <property type="component" value="Unassembled WGS sequence"/>
</dbReference>
<evidence type="ECO:0000256" key="10">
    <source>
        <dbReference type="HAMAP-Rule" id="MF_00454"/>
    </source>
</evidence>
<keyword evidence="6 10" id="KW-0407">Ion channel</keyword>
<keyword evidence="10" id="KW-0479">Metal-binding</keyword>
<dbReference type="GO" id="GO:0062054">
    <property type="term" value="F:fluoride channel activity"/>
    <property type="evidence" value="ECO:0007669"/>
    <property type="project" value="UniProtKB-UniRule"/>
</dbReference>
<dbReference type="GO" id="GO:0005886">
    <property type="term" value="C:plasma membrane"/>
    <property type="evidence" value="ECO:0007669"/>
    <property type="project" value="UniProtKB-SubCell"/>
</dbReference>
<feature type="binding site" evidence="10">
    <location>
        <position position="76"/>
    </location>
    <ligand>
        <name>Na(+)</name>
        <dbReference type="ChEBI" id="CHEBI:29101"/>
        <note>structural</note>
    </ligand>
</feature>
<feature type="binding site" evidence="10">
    <location>
        <position position="79"/>
    </location>
    <ligand>
        <name>Na(+)</name>
        <dbReference type="ChEBI" id="CHEBI:29101"/>
        <note>structural</note>
    </ligand>
</feature>
<reference evidence="11 12" key="1">
    <citation type="submission" date="2018-11" db="EMBL/GenBank/DDBJ databases">
        <authorList>
            <person name="Li F."/>
        </authorList>
    </citation>
    <scope>NUCLEOTIDE SEQUENCE [LARGE SCALE GENOMIC DNA]</scope>
    <source>
        <strain evidence="11 12">YS17T</strain>
    </source>
</reference>
<evidence type="ECO:0000256" key="6">
    <source>
        <dbReference type="ARBA" id="ARBA00023303"/>
    </source>
</evidence>
<dbReference type="GO" id="GO:0140114">
    <property type="term" value="P:cellular detoxification of fluoride"/>
    <property type="evidence" value="ECO:0007669"/>
    <property type="project" value="UniProtKB-UniRule"/>
</dbReference>
<evidence type="ECO:0000256" key="8">
    <source>
        <dbReference type="ARBA" id="ARBA00035585"/>
    </source>
</evidence>
<evidence type="ECO:0000256" key="5">
    <source>
        <dbReference type="ARBA" id="ARBA00023136"/>
    </source>
</evidence>
<dbReference type="HAMAP" id="MF_00454">
    <property type="entry name" value="FluC"/>
    <property type="match status" value="1"/>
</dbReference>
<keyword evidence="3 10" id="KW-0812">Transmembrane</keyword>
<comment type="similarity">
    <text evidence="7 10">Belongs to the fluoride channel Fluc/FEX (TC 1.A.43) family.</text>
</comment>
<dbReference type="OrthoDB" id="5148600at2"/>
<name>A0A3N6YWE1_9ACTN</name>
<protein>
    <recommendedName>
        <fullName evidence="10">Fluoride-specific ion channel FluC</fullName>
    </recommendedName>
</protein>
<evidence type="ECO:0000256" key="1">
    <source>
        <dbReference type="ARBA" id="ARBA00004651"/>
    </source>
</evidence>
<evidence type="ECO:0000256" key="4">
    <source>
        <dbReference type="ARBA" id="ARBA00022989"/>
    </source>
</evidence>
<feature type="transmembrane region" description="Helical" evidence="10">
    <location>
        <begin position="66"/>
        <end position="87"/>
    </location>
</feature>
<evidence type="ECO:0000256" key="3">
    <source>
        <dbReference type="ARBA" id="ARBA00022692"/>
    </source>
</evidence>
<sequence>MTAVPSRVPESFALVFLGGAVGTGLRYAADVLIGTIGDWPGATLLVNLIGAFALGWLYGRTSSRRWRLLVGTGMLGGFTTYSALAVQTQELLDHAPLSGIAYAAATVAVGVLAAQVGSRLGGRR</sequence>
<dbReference type="InterPro" id="IPR003691">
    <property type="entry name" value="FluC"/>
</dbReference>
<evidence type="ECO:0000256" key="9">
    <source>
        <dbReference type="ARBA" id="ARBA00049940"/>
    </source>
</evidence>
<keyword evidence="10" id="KW-0813">Transport</keyword>
<dbReference type="AlphaFoldDB" id="A0A3N6YWE1"/>
<evidence type="ECO:0000313" key="11">
    <source>
        <dbReference type="EMBL" id="RQN02071.1"/>
    </source>
</evidence>
<evidence type="ECO:0000256" key="2">
    <source>
        <dbReference type="ARBA" id="ARBA00022475"/>
    </source>
</evidence>
<comment type="activity regulation">
    <text evidence="10">Na(+) is not transported, but it plays an essential structural role and its presence is essential for fluoride channel function.</text>
</comment>
<feature type="transmembrane region" description="Helical" evidence="10">
    <location>
        <begin position="99"/>
        <end position="118"/>
    </location>
</feature>
<keyword evidence="5 10" id="KW-0472">Membrane</keyword>
<evidence type="ECO:0000313" key="12">
    <source>
        <dbReference type="Proteomes" id="UP000275225"/>
    </source>
</evidence>
<keyword evidence="4 10" id="KW-1133">Transmembrane helix</keyword>
<comment type="catalytic activity">
    <reaction evidence="8">
        <text>fluoride(in) = fluoride(out)</text>
        <dbReference type="Rhea" id="RHEA:76159"/>
        <dbReference type="ChEBI" id="CHEBI:17051"/>
    </reaction>
    <physiologicalReaction direction="left-to-right" evidence="8">
        <dbReference type="Rhea" id="RHEA:76160"/>
    </physiologicalReaction>
</comment>
<feature type="transmembrane region" description="Helical" evidence="10">
    <location>
        <begin position="41"/>
        <end position="59"/>
    </location>
</feature>
<keyword evidence="2 10" id="KW-1003">Cell membrane</keyword>
<evidence type="ECO:0000256" key="7">
    <source>
        <dbReference type="ARBA" id="ARBA00035120"/>
    </source>
</evidence>
<dbReference type="Pfam" id="PF02537">
    <property type="entry name" value="CRCB"/>
    <property type="match status" value="1"/>
</dbReference>
<comment type="function">
    <text evidence="9 10">Fluoride-specific ion channel. Important for reducing fluoride concentration in the cell, thus reducing its toxicity.</text>
</comment>
<dbReference type="GO" id="GO:0046872">
    <property type="term" value="F:metal ion binding"/>
    <property type="evidence" value="ECO:0007669"/>
    <property type="project" value="UniProtKB-KW"/>
</dbReference>
<keyword evidence="10" id="KW-0406">Ion transport</keyword>
<feature type="transmembrane region" description="Helical" evidence="10">
    <location>
        <begin position="12"/>
        <end position="29"/>
    </location>
</feature>
<proteinExistence type="inferred from homology"/>
<accession>A0A3N6YWE1</accession>
<keyword evidence="12" id="KW-1185">Reference proteome</keyword>
<dbReference type="RefSeq" id="WP_124237928.1">
    <property type="nucleotide sequence ID" value="NZ_RQJX01000027.1"/>
</dbReference>
<comment type="caution">
    <text evidence="11">The sequence shown here is derived from an EMBL/GenBank/DDBJ whole genome shotgun (WGS) entry which is preliminary data.</text>
</comment>
<keyword evidence="10" id="KW-0915">Sodium</keyword>
<gene>
    <name evidence="10" type="primary">fluC</name>
    <name evidence="10" type="synonym">crcB</name>
    <name evidence="11" type="ORF">EHW97_14730</name>
</gene>
<organism evidence="11 12">
    <name type="scientific">Aeromicrobium camelliae</name>
    <dbReference type="NCBI Taxonomy" id="1538144"/>
    <lineage>
        <taxon>Bacteria</taxon>
        <taxon>Bacillati</taxon>
        <taxon>Actinomycetota</taxon>
        <taxon>Actinomycetes</taxon>
        <taxon>Propionibacteriales</taxon>
        <taxon>Nocardioidaceae</taxon>
        <taxon>Aeromicrobium</taxon>
    </lineage>
</organism>